<dbReference type="AlphaFoldDB" id="A0A2A5CCH7"/>
<keyword evidence="1 5" id="KW-0732">Signal</keyword>
<dbReference type="PANTHER" id="PTHR10680">
    <property type="entry name" value="PEPTIDYL-GLYCINE ALPHA-AMIDATING MONOOXYGENASE"/>
    <property type="match status" value="1"/>
</dbReference>
<reference evidence="7" key="1">
    <citation type="submission" date="2017-08" db="EMBL/GenBank/DDBJ databases">
        <title>A dynamic microbial community with high functional redundancy inhabits the cold, oxic subseafloor aquifer.</title>
        <authorList>
            <person name="Tully B.J."/>
            <person name="Wheat C.G."/>
            <person name="Glazer B.T."/>
            <person name="Huber J.A."/>
        </authorList>
    </citation>
    <scope>NUCLEOTIDE SEQUENCE [LARGE SCALE GENOMIC DNA]</scope>
</reference>
<keyword evidence="2" id="KW-0677">Repeat</keyword>
<feature type="signal peptide" evidence="5">
    <location>
        <begin position="1"/>
        <end position="20"/>
    </location>
</feature>
<dbReference type="EMBL" id="NVWI01000006">
    <property type="protein sequence ID" value="PCJ41076.1"/>
    <property type="molecule type" value="Genomic_DNA"/>
</dbReference>
<gene>
    <name evidence="6" type="ORF">COA71_08490</name>
</gene>
<organism evidence="6 7">
    <name type="scientific">SAR86 cluster bacterium</name>
    <dbReference type="NCBI Taxonomy" id="2030880"/>
    <lineage>
        <taxon>Bacteria</taxon>
        <taxon>Pseudomonadati</taxon>
        <taxon>Pseudomonadota</taxon>
        <taxon>Gammaproteobacteria</taxon>
        <taxon>SAR86 cluster</taxon>
    </lineage>
</organism>
<dbReference type="InterPro" id="IPR001258">
    <property type="entry name" value="NHL_repeat"/>
</dbReference>
<evidence type="ECO:0000256" key="2">
    <source>
        <dbReference type="ARBA" id="ARBA00022737"/>
    </source>
</evidence>
<evidence type="ECO:0000313" key="6">
    <source>
        <dbReference type="EMBL" id="PCJ41076.1"/>
    </source>
</evidence>
<dbReference type="InterPro" id="IPR011042">
    <property type="entry name" value="6-blade_b-propeller_TolB-like"/>
</dbReference>
<dbReference type="SUPFAM" id="SSF63829">
    <property type="entry name" value="Calcium-dependent phosphotriesterase"/>
    <property type="match status" value="1"/>
</dbReference>
<dbReference type="Pfam" id="PF01436">
    <property type="entry name" value="NHL"/>
    <property type="match status" value="1"/>
</dbReference>
<evidence type="ECO:0000256" key="1">
    <source>
        <dbReference type="ARBA" id="ARBA00022729"/>
    </source>
</evidence>
<feature type="chain" id="PRO_5012856703" evidence="5">
    <location>
        <begin position="21"/>
        <end position="352"/>
    </location>
</feature>
<accession>A0A2A5CCH7</accession>
<proteinExistence type="predicted"/>
<protein>
    <submittedName>
        <fullName evidence="6">6-bladed beta-propeller</fullName>
    </submittedName>
</protein>
<evidence type="ECO:0000256" key="3">
    <source>
        <dbReference type="ARBA" id="ARBA00023180"/>
    </source>
</evidence>
<dbReference type="PROSITE" id="PS51125">
    <property type="entry name" value="NHL"/>
    <property type="match status" value="1"/>
</dbReference>
<keyword evidence="3" id="KW-0325">Glycoprotein</keyword>
<sequence length="352" mass="39140">MKILLKIAFLLVYVTANVQAQVPEIPYESVPNFLRTTPDRNFGEVLGVTVNSQGHILVLNHPGNANYGPIWAGTTTELWEYDGNGNFLREVGKGVYGLAYAHQVVYDQDDNLWVVDKASNSIMQFDPEGYVVMNLGRREEGYHGDVVLPHPSEAVARGGYLGGPTAIGWDSEGNMYVSDGYVNSRVVKFDAHGNFLKDWGSYGSEPGQFNLPHALLIDNEDNIYVADRNNARIQVFDTDGNLKNIITIDVPYPADYQPVFDAINPDRRSGLALQPWAMCITDTVPQYIFVADPEPGRIYKMTTDGTVMGWLGSAGRQLGQFNWAHGLSCPTDEEIFVADMNNWRVQKLILGE</sequence>
<evidence type="ECO:0000313" key="7">
    <source>
        <dbReference type="Proteomes" id="UP000228987"/>
    </source>
</evidence>
<dbReference type="Gene3D" id="2.120.10.30">
    <property type="entry name" value="TolB, C-terminal domain"/>
    <property type="match status" value="2"/>
</dbReference>
<dbReference type="PANTHER" id="PTHR10680:SF14">
    <property type="entry name" value="PEPTIDYL-GLYCINE ALPHA-AMIDATING MONOOXYGENASE"/>
    <property type="match status" value="1"/>
</dbReference>
<feature type="repeat" description="NHL" evidence="4">
    <location>
        <begin position="200"/>
        <end position="239"/>
    </location>
</feature>
<evidence type="ECO:0000256" key="4">
    <source>
        <dbReference type="PROSITE-ProRule" id="PRU00504"/>
    </source>
</evidence>
<dbReference type="Proteomes" id="UP000228987">
    <property type="component" value="Unassembled WGS sequence"/>
</dbReference>
<name>A0A2A5CCH7_9GAMM</name>
<evidence type="ECO:0000256" key="5">
    <source>
        <dbReference type="SAM" id="SignalP"/>
    </source>
</evidence>
<comment type="caution">
    <text evidence="6">The sequence shown here is derived from an EMBL/GenBank/DDBJ whole genome shotgun (WGS) entry which is preliminary data.</text>
</comment>